<evidence type="ECO:0000313" key="4">
    <source>
        <dbReference type="Proteomes" id="UP000291078"/>
    </source>
</evidence>
<gene>
    <name evidence="3" type="ORF">EV147_2252</name>
</gene>
<feature type="signal peptide" evidence="2">
    <location>
        <begin position="1"/>
        <end position="22"/>
    </location>
</feature>
<feature type="compositionally biased region" description="Pro residues" evidence="1">
    <location>
        <begin position="28"/>
        <end position="51"/>
    </location>
</feature>
<comment type="caution">
    <text evidence="3">The sequence shown here is derived from an EMBL/GenBank/DDBJ whole genome shotgun (WGS) entry which is preliminary data.</text>
</comment>
<feature type="region of interest" description="Disordered" evidence="1">
    <location>
        <begin position="25"/>
        <end position="66"/>
    </location>
</feature>
<evidence type="ECO:0000313" key="3">
    <source>
        <dbReference type="EMBL" id="RZT39058.1"/>
    </source>
</evidence>
<feature type="compositionally biased region" description="Pro residues" evidence="1">
    <location>
        <begin position="57"/>
        <end position="66"/>
    </location>
</feature>
<evidence type="ECO:0000256" key="1">
    <source>
        <dbReference type="SAM" id="MobiDB-lite"/>
    </source>
</evidence>
<dbReference type="Pfam" id="PF10460">
    <property type="entry name" value="Peptidase_M30"/>
    <property type="match status" value="1"/>
</dbReference>
<reference evidence="3 4" key="1">
    <citation type="journal article" date="2015" name="Stand. Genomic Sci.">
        <title>Genomic Encyclopedia of Bacterial and Archaeal Type Strains, Phase III: the genomes of soil and plant-associated and newly described type strains.</title>
        <authorList>
            <person name="Whitman W.B."/>
            <person name="Woyke T."/>
            <person name="Klenk H.P."/>
            <person name="Zhou Y."/>
            <person name="Lilburn T.G."/>
            <person name="Beck B.J."/>
            <person name="De Vos P."/>
            <person name="Vandamme P."/>
            <person name="Eisen J.A."/>
            <person name="Garrity G."/>
            <person name="Hugenholtz P."/>
            <person name="Kyrpides N.C."/>
        </authorList>
    </citation>
    <scope>NUCLEOTIDE SEQUENCE [LARGE SCALE GENOMIC DNA]</scope>
    <source>
        <strain evidence="3 4">ASC-9842</strain>
    </source>
</reference>
<evidence type="ECO:0000256" key="2">
    <source>
        <dbReference type="SAM" id="SignalP"/>
    </source>
</evidence>
<dbReference type="InterPro" id="IPR019501">
    <property type="entry name" value="Peptidase_M30_hyicolysin"/>
</dbReference>
<dbReference type="PROSITE" id="PS51257">
    <property type="entry name" value="PROKAR_LIPOPROTEIN"/>
    <property type="match status" value="1"/>
</dbReference>
<sequence>MMQTCRLASGAMLAAAILVVGCSSDPSPGSPPAAPVPLTPPQPPAPTPQTPATPGNPDTPVPPETPVTPVSTIDPACSDCAAISATQYAGSGTGIWTFVNDTDQPYAVPVSLHGLSGQNVSLVFSNDSDKAQPLAVLARQPAQPRAARHAVPGAAASFADQVRAFNHTGWAEQVEALQRARAKLPQAAQDQTGEPEPPAGARLGDARQWYQNTAGDVRDTTLVRQVSTREGVAVNFWLEDGEQAEGKVTDAMLDTLSATYVQADGIYEFLREVGGPLWGRHVVPGLIAGTGQPVNVVLVRLQEYGLAGYFWALNTIRRTRLDPRTQFSNEAVVLFVDSSMMYTDASHGLSMTLVTLAHESMHMQNFYRRGVRLGPAYAMEQWLDEGTAVMAEDFISQRLMLEDNEIRDRQLPRYVSAPLYGCGVLRWPAYDEMCDGYAVWGAWGGYLNRQFGIPFYRNLLNDRTNRSSKAVLDAAIRSVRPGSGTVPELRRWAASVGSMMPAAGAPPGYGYPARTETGYGLPAIDLQTLVSERTLPEPDDVMSAYSMLPVVRSGVTGTFSEEVSVPPRTTLMVVVHDGKV</sequence>
<accession>A0A4Q7S0G9</accession>
<dbReference type="Proteomes" id="UP000291078">
    <property type="component" value="Unassembled WGS sequence"/>
</dbReference>
<keyword evidence="2" id="KW-0732">Signal</keyword>
<organism evidence="3 4">
    <name type="scientific">Cupriavidus agavae</name>
    <dbReference type="NCBI Taxonomy" id="1001822"/>
    <lineage>
        <taxon>Bacteria</taxon>
        <taxon>Pseudomonadati</taxon>
        <taxon>Pseudomonadota</taxon>
        <taxon>Betaproteobacteria</taxon>
        <taxon>Burkholderiales</taxon>
        <taxon>Burkholderiaceae</taxon>
        <taxon>Cupriavidus</taxon>
    </lineage>
</organism>
<feature type="chain" id="PRO_5020460862" evidence="2">
    <location>
        <begin position="23"/>
        <end position="580"/>
    </location>
</feature>
<proteinExistence type="predicted"/>
<protein>
    <submittedName>
        <fullName evidence="3">Peptidase M30-like protein</fullName>
    </submittedName>
</protein>
<keyword evidence="4" id="KW-1185">Reference proteome</keyword>
<dbReference type="EMBL" id="SGXM01000002">
    <property type="protein sequence ID" value="RZT39058.1"/>
    <property type="molecule type" value="Genomic_DNA"/>
</dbReference>
<dbReference type="AlphaFoldDB" id="A0A4Q7S0G9"/>
<name>A0A4Q7S0G9_9BURK</name>